<dbReference type="InterPro" id="IPR009056">
    <property type="entry name" value="Cyt_c-like_dom"/>
</dbReference>
<feature type="domain" description="Cytochrome c" evidence="6">
    <location>
        <begin position="198"/>
        <end position="308"/>
    </location>
</feature>
<dbReference type="Proteomes" id="UP000469385">
    <property type="component" value="Unassembled WGS sequence"/>
</dbReference>
<feature type="binding site" description="axial binding residue" evidence="5">
    <location>
        <position position="217"/>
    </location>
    <ligand>
        <name>heme c</name>
        <dbReference type="ChEBI" id="CHEBI:61717"/>
        <label>2</label>
    </ligand>
    <ligandPart>
        <name>Fe</name>
        <dbReference type="ChEBI" id="CHEBI:18248"/>
    </ligandPart>
</feature>
<comment type="caution">
    <text evidence="7">The sequence shown here is derived from an EMBL/GenBank/DDBJ whole genome shotgun (WGS) entry which is preliminary data.</text>
</comment>
<feature type="domain" description="Cytochrome c" evidence="6">
    <location>
        <begin position="53"/>
        <end position="156"/>
    </location>
</feature>
<dbReference type="GO" id="GO:0020037">
    <property type="term" value="F:heme binding"/>
    <property type="evidence" value="ECO:0007669"/>
    <property type="project" value="InterPro"/>
</dbReference>
<sequence length="430" mass="46810">MNAHRSVFRSRWLPWLAGFVLLLALLASVVAWLNLRGEEPLDETRSPKAADATVVARGAYLARAGNCMGCHGVAGRPEYAGGRGIETPFGTVYAPNITPDARTGIGTWSAAEFWRALHYGRSKDGRLLYPAFPYPSYTRITREDADALYAYLRTVPPVEQANRRHELPFPYNSQLSLAVWRALFFRPGTLQQQPDRSADWNRGRYLVDGLAHCAACHSSRNFLGGTSLNAEFAGGLMPDQAWYAPALADPKEAGVQQWTRQDIVSLLKDGVNAHAGVSGPMAEVVFSSTQYLDTGDLNAMADYLAGLAVRKTNRKRALGRASPDAMARGGRLYEQHCAECHGDKGQGTPSIYPALAGNRTVLLDSPNNLVQIVRWGGFLPSTAGNPRPFGMPPFGQVLSGDDIAAVTTHVRQSWGNSASAVSTFDVHRVR</sequence>
<comment type="cofactor">
    <cofactor evidence="4">
        <name>heme c</name>
        <dbReference type="ChEBI" id="CHEBI:61717"/>
    </cofactor>
    <text evidence="4">Binds 3 heme c groups covalently per subunit.</text>
</comment>
<dbReference type="Pfam" id="PF00034">
    <property type="entry name" value="Cytochrom_C"/>
    <property type="match status" value="1"/>
</dbReference>
<evidence type="ECO:0000313" key="8">
    <source>
        <dbReference type="Proteomes" id="UP000469385"/>
    </source>
</evidence>
<feature type="binding site" description="covalent" evidence="4">
    <location>
        <position position="340"/>
    </location>
    <ligand>
        <name>heme c</name>
        <dbReference type="ChEBI" id="CHEBI:61717"/>
        <label>3</label>
    </ligand>
</feature>
<evidence type="ECO:0000256" key="5">
    <source>
        <dbReference type="PIRSR" id="PIRSR000018-51"/>
    </source>
</evidence>
<dbReference type="SUPFAM" id="SSF46626">
    <property type="entry name" value="Cytochrome c"/>
    <property type="match status" value="3"/>
</dbReference>
<dbReference type="GO" id="GO:0009055">
    <property type="term" value="F:electron transfer activity"/>
    <property type="evidence" value="ECO:0007669"/>
    <property type="project" value="InterPro"/>
</dbReference>
<dbReference type="InterPro" id="IPR014353">
    <property type="entry name" value="Membr-bd_ADH_cyt_c"/>
</dbReference>
<dbReference type="RefSeq" id="WP_157398038.1">
    <property type="nucleotide sequence ID" value="NZ_WSEL01000003.1"/>
</dbReference>
<dbReference type="InterPro" id="IPR051459">
    <property type="entry name" value="Cytochrome_c-type_DH"/>
</dbReference>
<gene>
    <name evidence="7" type="ORF">GON04_11695</name>
</gene>
<organism evidence="7 8">
    <name type="scientific">Ramlibacter pinisoli</name>
    <dbReference type="NCBI Taxonomy" id="2682844"/>
    <lineage>
        <taxon>Bacteria</taxon>
        <taxon>Pseudomonadati</taxon>
        <taxon>Pseudomonadota</taxon>
        <taxon>Betaproteobacteria</taxon>
        <taxon>Burkholderiales</taxon>
        <taxon>Comamonadaceae</taxon>
        <taxon>Ramlibacter</taxon>
    </lineage>
</organism>
<dbReference type="PIRSF" id="PIRSF000018">
    <property type="entry name" value="Mb_ADH_cyt_c"/>
    <property type="match status" value="1"/>
</dbReference>
<keyword evidence="8" id="KW-1185">Reference proteome</keyword>
<feature type="binding site" description="axial binding residue" evidence="5">
    <location>
        <position position="71"/>
    </location>
    <ligand>
        <name>heme c</name>
        <dbReference type="ChEBI" id="CHEBI:61717"/>
        <label>1</label>
    </ligand>
    <ligandPart>
        <name>Fe</name>
        <dbReference type="ChEBI" id="CHEBI:18248"/>
    </ligandPart>
</feature>
<dbReference type="GO" id="GO:0005506">
    <property type="term" value="F:iron ion binding"/>
    <property type="evidence" value="ECO:0007669"/>
    <property type="project" value="InterPro"/>
</dbReference>
<dbReference type="EMBL" id="WSEL01000003">
    <property type="protein sequence ID" value="MVQ30116.1"/>
    <property type="molecule type" value="Genomic_DNA"/>
</dbReference>
<feature type="binding site" description="covalent" evidence="4">
    <location>
        <position position="216"/>
    </location>
    <ligand>
        <name>heme c</name>
        <dbReference type="ChEBI" id="CHEBI:61717"/>
        <label>2</label>
    </ligand>
</feature>
<evidence type="ECO:0000256" key="3">
    <source>
        <dbReference type="ARBA" id="ARBA00023004"/>
    </source>
</evidence>
<evidence type="ECO:0000256" key="1">
    <source>
        <dbReference type="ARBA" id="ARBA00022617"/>
    </source>
</evidence>
<dbReference type="Gene3D" id="1.10.760.10">
    <property type="entry name" value="Cytochrome c-like domain"/>
    <property type="match status" value="2"/>
</dbReference>
<keyword evidence="2 5" id="KW-0479">Metal-binding</keyword>
<feature type="binding site" description="covalent" evidence="4">
    <location>
        <position position="70"/>
    </location>
    <ligand>
        <name>heme c</name>
        <dbReference type="ChEBI" id="CHEBI:61717"/>
        <label>1</label>
    </ligand>
</feature>
<feature type="binding site" description="axial binding residue" evidence="5">
    <location>
        <position position="341"/>
    </location>
    <ligand>
        <name>heme c</name>
        <dbReference type="ChEBI" id="CHEBI:61717"/>
        <label>3</label>
    </ligand>
    <ligandPart>
        <name>Fe</name>
        <dbReference type="ChEBI" id="CHEBI:18248"/>
    </ligandPart>
</feature>
<feature type="binding site" description="covalent" evidence="4">
    <location>
        <position position="67"/>
    </location>
    <ligand>
        <name>heme c</name>
        <dbReference type="ChEBI" id="CHEBI:61717"/>
        <label>1</label>
    </ligand>
</feature>
<feature type="domain" description="Cytochrome c" evidence="6">
    <location>
        <begin position="324"/>
        <end position="414"/>
    </location>
</feature>
<proteinExistence type="predicted"/>
<dbReference type="PROSITE" id="PS51007">
    <property type="entry name" value="CYTC"/>
    <property type="match status" value="3"/>
</dbReference>
<protein>
    <submittedName>
        <fullName evidence="7">C-type cytochrome</fullName>
    </submittedName>
</protein>
<accession>A0A6N8IVU2</accession>
<dbReference type="PANTHER" id="PTHR35008:SF4">
    <property type="entry name" value="BLL4482 PROTEIN"/>
    <property type="match status" value="1"/>
</dbReference>
<keyword evidence="1 4" id="KW-0349">Heme</keyword>
<reference evidence="7 8" key="1">
    <citation type="submission" date="2019-12" db="EMBL/GenBank/DDBJ databases">
        <authorList>
            <person name="Huq M.A."/>
        </authorList>
    </citation>
    <scope>NUCLEOTIDE SEQUENCE [LARGE SCALE GENOMIC DNA]</scope>
    <source>
        <strain evidence="7 8">MAH-25</strain>
    </source>
</reference>
<dbReference type="Pfam" id="PF13442">
    <property type="entry name" value="Cytochrome_CBB3"/>
    <property type="match status" value="1"/>
</dbReference>
<keyword evidence="3 5" id="KW-0408">Iron</keyword>
<dbReference type="GO" id="GO:0016614">
    <property type="term" value="F:oxidoreductase activity, acting on CH-OH group of donors"/>
    <property type="evidence" value="ECO:0007669"/>
    <property type="project" value="InterPro"/>
</dbReference>
<evidence type="ECO:0000313" key="7">
    <source>
        <dbReference type="EMBL" id="MVQ30116.1"/>
    </source>
</evidence>
<dbReference type="AlphaFoldDB" id="A0A6N8IVU2"/>
<feature type="binding site" description="covalent" evidence="4">
    <location>
        <position position="213"/>
    </location>
    <ligand>
        <name>heme c</name>
        <dbReference type="ChEBI" id="CHEBI:61717"/>
        <label>2</label>
    </ligand>
</feature>
<dbReference type="InterPro" id="IPR036909">
    <property type="entry name" value="Cyt_c-like_dom_sf"/>
</dbReference>
<feature type="binding site" description="covalent" evidence="4">
    <location>
        <position position="337"/>
    </location>
    <ligand>
        <name>heme c</name>
        <dbReference type="ChEBI" id="CHEBI:61717"/>
        <label>3</label>
    </ligand>
</feature>
<evidence type="ECO:0000256" key="4">
    <source>
        <dbReference type="PIRSR" id="PIRSR000018-50"/>
    </source>
</evidence>
<evidence type="ECO:0000256" key="2">
    <source>
        <dbReference type="ARBA" id="ARBA00022723"/>
    </source>
</evidence>
<dbReference type="GO" id="GO:0016020">
    <property type="term" value="C:membrane"/>
    <property type="evidence" value="ECO:0007669"/>
    <property type="project" value="InterPro"/>
</dbReference>
<evidence type="ECO:0000259" key="6">
    <source>
        <dbReference type="PROSITE" id="PS51007"/>
    </source>
</evidence>
<name>A0A6N8IVU2_9BURK</name>
<dbReference type="PANTHER" id="PTHR35008">
    <property type="entry name" value="BLL4482 PROTEIN-RELATED"/>
    <property type="match status" value="1"/>
</dbReference>